<proteinExistence type="predicted"/>
<feature type="signal peptide" evidence="1">
    <location>
        <begin position="1"/>
        <end position="28"/>
    </location>
</feature>
<protein>
    <recommendedName>
        <fullName evidence="4">Membrane receptor RagA</fullName>
    </recommendedName>
</protein>
<dbReference type="RefSeq" id="WP_068409843.1">
    <property type="nucleotide sequence ID" value="NZ_LRDB01000001.1"/>
</dbReference>
<evidence type="ECO:0000313" key="2">
    <source>
        <dbReference type="EMBL" id="KYG83265.1"/>
    </source>
</evidence>
<dbReference type="Pfam" id="PF13715">
    <property type="entry name" value="CarbopepD_reg_2"/>
    <property type="match status" value="1"/>
</dbReference>
<evidence type="ECO:0000313" key="3">
    <source>
        <dbReference type="Proteomes" id="UP000075615"/>
    </source>
</evidence>
<keyword evidence="1" id="KW-0732">Signal</keyword>
<organism evidence="2 3">
    <name type="scientific">Roseivirga echinicomitans</name>
    <dbReference type="NCBI Taxonomy" id="296218"/>
    <lineage>
        <taxon>Bacteria</taxon>
        <taxon>Pseudomonadati</taxon>
        <taxon>Bacteroidota</taxon>
        <taxon>Cytophagia</taxon>
        <taxon>Cytophagales</taxon>
        <taxon>Roseivirgaceae</taxon>
        <taxon>Roseivirga</taxon>
    </lineage>
</organism>
<reference evidence="2 3" key="1">
    <citation type="submission" date="2016-01" db="EMBL/GenBank/DDBJ databases">
        <title>Genome sequencing of Roseivirga echinicomitans KMM 6058.</title>
        <authorList>
            <person name="Selvaratnam C."/>
            <person name="Thevarajoo S."/>
            <person name="Goh K.M."/>
            <person name="Ee R."/>
            <person name="Chan K.-G."/>
            <person name="Chong C.S."/>
        </authorList>
    </citation>
    <scope>NUCLEOTIDE SEQUENCE [LARGE SCALE GENOMIC DNA]</scope>
    <source>
        <strain evidence="2 3">KMM 6058</strain>
    </source>
</reference>
<feature type="chain" id="PRO_5007575329" description="Membrane receptor RagA" evidence="1">
    <location>
        <begin position="29"/>
        <end position="213"/>
    </location>
</feature>
<dbReference type="InterPro" id="IPR008969">
    <property type="entry name" value="CarboxyPept-like_regulatory"/>
</dbReference>
<evidence type="ECO:0000256" key="1">
    <source>
        <dbReference type="SAM" id="SignalP"/>
    </source>
</evidence>
<dbReference type="EMBL" id="LRDB01000001">
    <property type="protein sequence ID" value="KYG83265.1"/>
    <property type="molecule type" value="Genomic_DNA"/>
</dbReference>
<dbReference type="SUPFAM" id="SSF49464">
    <property type="entry name" value="Carboxypeptidase regulatory domain-like"/>
    <property type="match status" value="1"/>
</dbReference>
<comment type="caution">
    <text evidence="2">The sequence shown here is derived from an EMBL/GenBank/DDBJ whole genome shotgun (WGS) entry which is preliminary data.</text>
</comment>
<dbReference type="Proteomes" id="UP000075615">
    <property type="component" value="Unassembled WGS sequence"/>
</dbReference>
<name>A0A150XXB1_9BACT</name>
<dbReference type="STRING" id="296218.AWN68_00170"/>
<dbReference type="AlphaFoldDB" id="A0A150XXB1"/>
<evidence type="ECO:0008006" key="4">
    <source>
        <dbReference type="Google" id="ProtNLM"/>
    </source>
</evidence>
<keyword evidence="3" id="KW-1185">Reference proteome</keyword>
<accession>A0A150XXB1</accession>
<gene>
    <name evidence="2" type="ORF">AWN68_00170</name>
</gene>
<dbReference type="OrthoDB" id="1115630at2"/>
<sequence>MKQTVITYSLRAIVLCAFIFCSAQKGFAQNNSSNVVQLSGLVMNADSTETVFGVHIFALKTGRGTVSDYRGWFSKAFYAGDTLIFTSIGFKDRKIVVPDTVGDQHTIIVALEEEVTQLADVEVSRFPSEELFKEAFLAMNLNEEQESVLNAFAPEAVKQMVLNMPMGASPDANYRYMMNQQYNQMQYRSGPTSNPLLNPFAWAKFINSLKKKK</sequence>